<sequence length="423" mass="48354">MSLSENKRLVVLTSRFPFPPGEEFFETEIKYLSNEFQEIHIIPVNVKRDDSRQPRDIPQNVHVHGLQPELPSIKKTDLIKKMLLDPQGKQWFFRECKNVIPSYLSALFKVANWVGLAVEIRKNLLSIIEKNQFDLSDTIFYSYWLGPAATALAMVKEVEPSIKVISRAHGGDLYAYRHSTPYMPTQKETVKRLDRVFVISQDGSEYLSDLYPEVSSKFSVSRLGTKKSPGKSSPSYDGVLRIFSCSNMLPVKRLDLLIETLKHCKQSIIWSHIGDGPLKAELEKKVTEELPSNVQCEFLGRKKNAEVLAYYQKHPVDLFINVSSSEGIPVSIMEAYSFGIPSFATDVGGTKELVDETNGNLIEKDFDTVELAKDIDRFAALSQEERENYRKEAYKKWESTFYSETNYSLFAKTLKEFEGKNNE</sequence>
<comment type="caution">
    <text evidence="2">The sequence shown here is derived from an EMBL/GenBank/DDBJ whole genome shotgun (WGS) entry which is preliminary data.</text>
</comment>
<dbReference type="Pfam" id="PF00534">
    <property type="entry name" value="Glycos_transf_1"/>
    <property type="match status" value="1"/>
</dbReference>
<dbReference type="EMBL" id="JAVDWA010000003">
    <property type="protein sequence ID" value="MDR7073179.1"/>
    <property type="molecule type" value="Genomic_DNA"/>
</dbReference>
<dbReference type="InterPro" id="IPR001296">
    <property type="entry name" value="Glyco_trans_1"/>
</dbReference>
<accession>A0ABU1U147</accession>
<evidence type="ECO:0000259" key="1">
    <source>
        <dbReference type="Pfam" id="PF00534"/>
    </source>
</evidence>
<reference evidence="2 3" key="1">
    <citation type="submission" date="2023-07" db="EMBL/GenBank/DDBJ databases">
        <title>Sorghum-associated microbial communities from plants grown in Nebraska, USA.</title>
        <authorList>
            <person name="Schachtman D."/>
        </authorList>
    </citation>
    <scope>NUCLEOTIDE SEQUENCE [LARGE SCALE GENOMIC DNA]</scope>
    <source>
        <strain evidence="2 3">BE211</strain>
    </source>
</reference>
<evidence type="ECO:0000313" key="3">
    <source>
        <dbReference type="Proteomes" id="UP001258181"/>
    </source>
</evidence>
<name>A0ABU1U147_9BACL</name>
<dbReference type="RefSeq" id="WP_310258685.1">
    <property type="nucleotide sequence ID" value="NZ_JAVDWA010000003.1"/>
</dbReference>
<proteinExistence type="predicted"/>
<organism evidence="2 3">
    <name type="scientific">Fictibacillus barbaricus</name>
    <dbReference type="NCBI Taxonomy" id="182136"/>
    <lineage>
        <taxon>Bacteria</taxon>
        <taxon>Bacillati</taxon>
        <taxon>Bacillota</taxon>
        <taxon>Bacilli</taxon>
        <taxon>Bacillales</taxon>
        <taxon>Fictibacillaceae</taxon>
        <taxon>Fictibacillus</taxon>
    </lineage>
</organism>
<dbReference type="PANTHER" id="PTHR45947:SF3">
    <property type="entry name" value="SULFOQUINOVOSYL TRANSFERASE SQD2"/>
    <property type="match status" value="1"/>
</dbReference>
<dbReference type="Proteomes" id="UP001258181">
    <property type="component" value="Unassembled WGS sequence"/>
</dbReference>
<protein>
    <submittedName>
        <fullName evidence="2">Glycosyltransferase involved in cell wall biosynthesis</fullName>
    </submittedName>
</protein>
<dbReference type="SUPFAM" id="SSF53756">
    <property type="entry name" value="UDP-Glycosyltransferase/glycogen phosphorylase"/>
    <property type="match status" value="1"/>
</dbReference>
<gene>
    <name evidence="2" type="ORF">J2X07_002165</name>
</gene>
<feature type="domain" description="Glycosyl transferase family 1" evidence="1">
    <location>
        <begin position="235"/>
        <end position="395"/>
    </location>
</feature>
<dbReference type="Gene3D" id="3.40.50.2000">
    <property type="entry name" value="Glycogen Phosphorylase B"/>
    <property type="match status" value="2"/>
</dbReference>
<keyword evidence="3" id="KW-1185">Reference proteome</keyword>
<evidence type="ECO:0000313" key="2">
    <source>
        <dbReference type="EMBL" id="MDR7073179.1"/>
    </source>
</evidence>
<dbReference type="InterPro" id="IPR050194">
    <property type="entry name" value="Glycosyltransferase_grp1"/>
</dbReference>
<dbReference type="PANTHER" id="PTHR45947">
    <property type="entry name" value="SULFOQUINOVOSYL TRANSFERASE SQD2"/>
    <property type="match status" value="1"/>
</dbReference>